<protein>
    <recommendedName>
        <fullName evidence="2">C-X-C chemokine receptor type 2</fullName>
    </recommendedName>
    <alternativeName>
        <fullName evidence="15">High affinity interleukin-8 receptor B</fullName>
    </alternativeName>
</protein>
<dbReference type="InterPro" id="IPR000174">
    <property type="entry name" value="Chemokine_CXCR_1/2"/>
</dbReference>
<comment type="subcellular location">
    <subcellularLocation>
        <location evidence="1">Cell membrane</location>
        <topology evidence="1">Multi-pass membrane protein</topology>
    </subcellularLocation>
</comment>
<keyword evidence="13 17" id="KW-0807">Transducer</keyword>
<feature type="compositionally biased region" description="Basic and acidic residues" evidence="18">
    <location>
        <begin position="373"/>
        <end position="384"/>
    </location>
</feature>
<evidence type="ECO:0000256" key="19">
    <source>
        <dbReference type="SAM" id="Phobius"/>
    </source>
</evidence>
<keyword evidence="4" id="KW-0145">Chemotaxis</keyword>
<keyword evidence="5" id="KW-0597">Phosphoprotein</keyword>
<evidence type="ECO:0000256" key="11">
    <source>
        <dbReference type="ARBA" id="ARBA00023170"/>
    </source>
</evidence>
<dbReference type="PRINTS" id="PR00237">
    <property type="entry name" value="GPCRRHODOPSN"/>
</dbReference>
<evidence type="ECO:0000313" key="22">
    <source>
        <dbReference type="Proteomes" id="UP000694400"/>
    </source>
</evidence>
<dbReference type="PANTHER" id="PTHR10489:SF689">
    <property type="entry name" value="C-X-C CHEMOKINE RECEPTOR TYPE 2"/>
    <property type="match status" value="1"/>
</dbReference>
<dbReference type="GO" id="GO:0016493">
    <property type="term" value="F:C-C chemokine receptor activity"/>
    <property type="evidence" value="ECO:0007669"/>
    <property type="project" value="TreeGrafter"/>
</dbReference>
<feature type="transmembrane region" description="Helical" evidence="19">
    <location>
        <begin position="252"/>
        <end position="270"/>
    </location>
</feature>
<keyword evidence="8 17" id="KW-0297">G-protein coupled receptor</keyword>
<dbReference type="GO" id="GO:0030593">
    <property type="term" value="P:neutrophil chemotaxis"/>
    <property type="evidence" value="ECO:0007669"/>
    <property type="project" value="TreeGrafter"/>
</dbReference>
<dbReference type="GO" id="GO:0016494">
    <property type="term" value="F:C-X-C chemokine receptor activity"/>
    <property type="evidence" value="ECO:0007669"/>
    <property type="project" value="InterPro"/>
</dbReference>
<dbReference type="InterPro" id="IPR017452">
    <property type="entry name" value="GPCR_Rhodpsn_7TM"/>
</dbReference>
<comment type="subunit">
    <text evidence="16">Interacts with IL8. Interacts with GNAI2.</text>
</comment>
<evidence type="ECO:0000256" key="2">
    <source>
        <dbReference type="ARBA" id="ARBA00020033"/>
    </source>
</evidence>
<dbReference type="GO" id="GO:0009897">
    <property type="term" value="C:external side of plasma membrane"/>
    <property type="evidence" value="ECO:0007669"/>
    <property type="project" value="TreeGrafter"/>
</dbReference>
<dbReference type="PANTHER" id="PTHR10489">
    <property type="entry name" value="CELL ADHESION MOLECULE"/>
    <property type="match status" value="1"/>
</dbReference>
<keyword evidence="11 17" id="KW-0675">Receptor</keyword>
<accession>A0A8B9SR82</accession>
<evidence type="ECO:0000256" key="14">
    <source>
        <dbReference type="ARBA" id="ARBA00025505"/>
    </source>
</evidence>
<reference evidence="21" key="1">
    <citation type="submission" date="2019-08" db="EMBL/GenBank/DDBJ databases">
        <title>Three high-quality genomes provides insights into domestication of ducks.</title>
        <authorList>
            <person name="Hou Z.C."/>
            <person name="Zhu F."/>
            <person name="Yin Z.T."/>
            <person name="Zhang F."/>
        </authorList>
    </citation>
    <scope>NUCLEOTIDE SEQUENCE [LARGE SCALE GENOMIC DNA]</scope>
</reference>
<evidence type="ECO:0000259" key="20">
    <source>
        <dbReference type="PROSITE" id="PS50262"/>
    </source>
</evidence>
<evidence type="ECO:0000256" key="6">
    <source>
        <dbReference type="ARBA" id="ARBA00022692"/>
    </source>
</evidence>
<dbReference type="Proteomes" id="UP000694400">
    <property type="component" value="Chromosome 6"/>
</dbReference>
<keyword evidence="10" id="KW-1015">Disulfide bond</keyword>
<evidence type="ECO:0000256" key="15">
    <source>
        <dbReference type="ARBA" id="ARBA00033468"/>
    </source>
</evidence>
<feature type="transmembrane region" description="Helical" evidence="19">
    <location>
        <begin position="50"/>
        <end position="73"/>
    </location>
</feature>
<dbReference type="GO" id="GO:0019722">
    <property type="term" value="P:calcium-mediated signaling"/>
    <property type="evidence" value="ECO:0007669"/>
    <property type="project" value="TreeGrafter"/>
</dbReference>
<evidence type="ECO:0000256" key="16">
    <source>
        <dbReference type="ARBA" id="ARBA00034130"/>
    </source>
</evidence>
<dbReference type="InterPro" id="IPR050119">
    <property type="entry name" value="CCR1-9-like"/>
</dbReference>
<comment type="similarity">
    <text evidence="17">Belongs to the G-protein coupled receptor 1 family.</text>
</comment>
<dbReference type="GO" id="GO:0019957">
    <property type="term" value="F:C-C chemokine binding"/>
    <property type="evidence" value="ECO:0007669"/>
    <property type="project" value="TreeGrafter"/>
</dbReference>
<evidence type="ECO:0000256" key="12">
    <source>
        <dbReference type="ARBA" id="ARBA00023180"/>
    </source>
</evidence>
<feature type="transmembrane region" description="Helical" evidence="19">
    <location>
        <begin position="130"/>
        <end position="152"/>
    </location>
</feature>
<evidence type="ECO:0000256" key="4">
    <source>
        <dbReference type="ARBA" id="ARBA00022500"/>
    </source>
</evidence>
<keyword evidence="9 19" id="KW-0472">Membrane</keyword>
<feature type="transmembrane region" description="Helical" evidence="19">
    <location>
        <begin position="85"/>
        <end position="107"/>
    </location>
</feature>
<keyword evidence="12" id="KW-0325">Glycoprotein</keyword>
<dbReference type="Gene3D" id="1.20.1070.10">
    <property type="entry name" value="Rhodopsin 7-helix transmembrane proteins"/>
    <property type="match status" value="1"/>
</dbReference>
<evidence type="ECO:0000256" key="5">
    <source>
        <dbReference type="ARBA" id="ARBA00022553"/>
    </source>
</evidence>
<evidence type="ECO:0000256" key="9">
    <source>
        <dbReference type="ARBA" id="ARBA00023136"/>
    </source>
</evidence>
<dbReference type="SUPFAM" id="SSF81321">
    <property type="entry name" value="Family A G protein-coupled receptor-like"/>
    <property type="match status" value="1"/>
</dbReference>
<evidence type="ECO:0000256" key="10">
    <source>
        <dbReference type="ARBA" id="ARBA00023157"/>
    </source>
</evidence>
<organism evidence="21 22">
    <name type="scientific">Anas platyrhynchos</name>
    <name type="common">Mallard</name>
    <name type="synonym">Anas boschas</name>
    <dbReference type="NCBI Taxonomy" id="8839"/>
    <lineage>
        <taxon>Eukaryota</taxon>
        <taxon>Metazoa</taxon>
        <taxon>Chordata</taxon>
        <taxon>Craniata</taxon>
        <taxon>Vertebrata</taxon>
        <taxon>Euteleostomi</taxon>
        <taxon>Archelosauria</taxon>
        <taxon>Archosauria</taxon>
        <taxon>Dinosauria</taxon>
        <taxon>Saurischia</taxon>
        <taxon>Theropoda</taxon>
        <taxon>Coelurosauria</taxon>
        <taxon>Aves</taxon>
        <taxon>Neognathae</taxon>
        <taxon>Galloanserae</taxon>
        <taxon>Anseriformes</taxon>
        <taxon>Anatidae</taxon>
        <taxon>Anatinae</taxon>
        <taxon>Anas</taxon>
    </lineage>
</organism>
<evidence type="ECO:0000256" key="18">
    <source>
        <dbReference type="SAM" id="MobiDB-lite"/>
    </source>
</evidence>
<keyword evidence="6 17" id="KW-0812">Transmembrane</keyword>
<reference evidence="21" key="3">
    <citation type="submission" date="2025-09" db="UniProtKB">
        <authorList>
            <consortium name="Ensembl"/>
        </authorList>
    </citation>
    <scope>IDENTIFICATION</scope>
</reference>
<evidence type="ECO:0000256" key="8">
    <source>
        <dbReference type="ARBA" id="ARBA00023040"/>
    </source>
</evidence>
<comment type="function">
    <text evidence="14">Receptor for interleukin-8 which is a powerful neutrophil chemotactic factor. Binding of IL-8 to the receptor causes activation of neutrophils. This response is mediated via a G-protein that activates a phosphatidylinositol-calcium second messenger system. Binds to IL-8 with high affinity. Also binds with high affinity to CXCL3, GRO/MGSA and NAP-2.</text>
</comment>
<sequence>MEGGMDSISFIGDLSDLLSNYTYDYSTALPDAAISSSPCRPDGSVLNKYLVVFIYCLVFVLSLLGNGLVVLVVTSSHASRSVTDVYLLNLAVADLLFALTLPLWAAYRAHEWVFGTVLCKAISVLQEANFYSGILLLACISVDRYLAIVYATRAATEKRHWVKFVCLAIWLFSVLLSLPVLLFREAFVSPSNGTVCYERIRGEDTAKWRVVLRVLPQTFGFALPLLVMLFCYGVTVRTLLRTKNAQRQRAMKVILAVVLVFLVCWLPYNITLLPQPHHLRLHRAEIPQQLPQDPGAARAHQQGRRGPLRPRLLRLHLRQHLHHPLSPQGNPSGHPGGQKRGLTVATGVRGAVRLGGWQRGGSEPWWHHDTVERRKATEHRHGGDPGEVPGAARPPHPPGILGTCGPPCESSAIKEVAGLSPVCGSCWRGGWGSSPLCHAPRALPGGTNPCRIPSVALPCPWGQRAGPVPLLPPRVAAPGAPTPCPPGAAGPALRCARSREPGLTQPAWGGGSFSALSWATGAGSGVRRGL</sequence>
<feature type="domain" description="G-protein coupled receptors family 1 profile" evidence="20">
    <location>
        <begin position="65"/>
        <end position="273"/>
    </location>
</feature>
<dbReference type="GO" id="GO:0007204">
    <property type="term" value="P:positive regulation of cytosolic calcium ion concentration"/>
    <property type="evidence" value="ECO:0007669"/>
    <property type="project" value="TreeGrafter"/>
</dbReference>
<dbReference type="Ensembl" id="ENSAPLT00020010845.1">
    <property type="protein sequence ID" value="ENSAPLP00020010076.1"/>
    <property type="gene ID" value="ENSAPLG00020007393.1"/>
</dbReference>
<feature type="region of interest" description="Disordered" evidence="18">
    <location>
        <begin position="373"/>
        <end position="396"/>
    </location>
</feature>
<evidence type="ECO:0000256" key="3">
    <source>
        <dbReference type="ARBA" id="ARBA00022475"/>
    </source>
</evidence>
<name>A0A8B9SR82_ANAPL</name>
<evidence type="ECO:0000313" key="21">
    <source>
        <dbReference type="Ensembl" id="ENSAPLP00020010076.1"/>
    </source>
</evidence>
<dbReference type="PROSITE" id="PS50262">
    <property type="entry name" value="G_PROTEIN_RECEP_F1_2"/>
    <property type="match status" value="1"/>
</dbReference>
<feature type="transmembrane region" description="Helical" evidence="19">
    <location>
        <begin position="219"/>
        <end position="240"/>
    </location>
</feature>
<dbReference type="PROSITE" id="PS00237">
    <property type="entry name" value="G_PROTEIN_RECEP_F1_1"/>
    <property type="match status" value="1"/>
</dbReference>
<dbReference type="AlphaFoldDB" id="A0A8B9SR82"/>
<evidence type="ECO:0000256" key="1">
    <source>
        <dbReference type="ARBA" id="ARBA00004651"/>
    </source>
</evidence>
<evidence type="ECO:0000256" key="17">
    <source>
        <dbReference type="RuleBase" id="RU000688"/>
    </source>
</evidence>
<dbReference type="InterPro" id="IPR000276">
    <property type="entry name" value="GPCR_Rhodpsn"/>
</dbReference>
<reference evidence="21" key="2">
    <citation type="submission" date="2025-08" db="UniProtKB">
        <authorList>
            <consortium name="Ensembl"/>
        </authorList>
    </citation>
    <scope>IDENTIFICATION</scope>
</reference>
<evidence type="ECO:0000256" key="7">
    <source>
        <dbReference type="ARBA" id="ARBA00022989"/>
    </source>
</evidence>
<dbReference type="Pfam" id="PF00001">
    <property type="entry name" value="7tm_1"/>
    <property type="match status" value="1"/>
</dbReference>
<dbReference type="PRINTS" id="PR00427">
    <property type="entry name" value="INTRLEUKIN8R"/>
</dbReference>
<dbReference type="GO" id="GO:0006955">
    <property type="term" value="P:immune response"/>
    <property type="evidence" value="ECO:0007669"/>
    <property type="project" value="TreeGrafter"/>
</dbReference>
<keyword evidence="3" id="KW-1003">Cell membrane</keyword>
<proteinExistence type="inferred from homology"/>
<feature type="region of interest" description="Disordered" evidence="18">
    <location>
        <begin position="322"/>
        <end position="342"/>
    </location>
</feature>
<evidence type="ECO:0000256" key="13">
    <source>
        <dbReference type="ARBA" id="ARBA00023224"/>
    </source>
</evidence>
<feature type="transmembrane region" description="Helical" evidence="19">
    <location>
        <begin position="164"/>
        <end position="183"/>
    </location>
</feature>
<keyword evidence="7 19" id="KW-1133">Transmembrane helix</keyword>